<evidence type="ECO:0000313" key="1">
    <source>
        <dbReference type="EMBL" id="KAB8074774.1"/>
    </source>
</evidence>
<name>A0A5N5X5H7_9EURO</name>
<dbReference type="AlphaFoldDB" id="A0A5N5X5H7"/>
<gene>
    <name evidence="1" type="ORF">BDV29DRAFT_116981</name>
</gene>
<proteinExistence type="predicted"/>
<reference evidence="1 2" key="1">
    <citation type="submission" date="2019-04" db="EMBL/GenBank/DDBJ databases">
        <title>Friends and foes A comparative genomics study of 23 Aspergillus species from section Flavi.</title>
        <authorList>
            <consortium name="DOE Joint Genome Institute"/>
            <person name="Kjaerbolling I."/>
            <person name="Vesth T."/>
            <person name="Frisvad J.C."/>
            <person name="Nybo J.L."/>
            <person name="Theobald S."/>
            <person name="Kildgaard S."/>
            <person name="Isbrandt T."/>
            <person name="Kuo A."/>
            <person name="Sato A."/>
            <person name="Lyhne E.K."/>
            <person name="Kogle M.E."/>
            <person name="Wiebenga A."/>
            <person name="Kun R.S."/>
            <person name="Lubbers R.J."/>
            <person name="Makela M.R."/>
            <person name="Barry K."/>
            <person name="Chovatia M."/>
            <person name="Clum A."/>
            <person name="Daum C."/>
            <person name="Haridas S."/>
            <person name="He G."/>
            <person name="LaButti K."/>
            <person name="Lipzen A."/>
            <person name="Mondo S."/>
            <person name="Riley R."/>
            <person name="Salamov A."/>
            <person name="Simmons B.A."/>
            <person name="Magnuson J.K."/>
            <person name="Henrissat B."/>
            <person name="Mortensen U.H."/>
            <person name="Larsen T.O."/>
            <person name="Devries R.P."/>
            <person name="Grigoriev I.V."/>
            <person name="Machida M."/>
            <person name="Baker S.E."/>
            <person name="Andersen M.R."/>
        </authorList>
    </citation>
    <scope>NUCLEOTIDE SEQUENCE [LARGE SCALE GENOMIC DNA]</scope>
    <source>
        <strain evidence="1 2">CBS 151.66</strain>
    </source>
</reference>
<dbReference type="EMBL" id="ML732204">
    <property type="protein sequence ID" value="KAB8074774.1"/>
    <property type="molecule type" value="Genomic_DNA"/>
</dbReference>
<keyword evidence="2" id="KW-1185">Reference proteome</keyword>
<accession>A0A5N5X5H7</accession>
<evidence type="ECO:0000313" key="2">
    <source>
        <dbReference type="Proteomes" id="UP000326565"/>
    </source>
</evidence>
<protein>
    <submittedName>
        <fullName evidence="1">Uncharacterized protein</fullName>
    </submittedName>
</protein>
<dbReference type="Proteomes" id="UP000326565">
    <property type="component" value="Unassembled WGS sequence"/>
</dbReference>
<organism evidence="1 2">
    <name type="scientific">Aspergillus leporis</name>
    <dbReference type="NCBI Taxonomy" id="41062"/>
    <lineage>
        <taxon>Eukaryota</taxon>
        <taxon>Fungi</taxon>
        <taxon>Dikarya</taxon>
        <taxon>Ascomycota</taxon>
        <taxon>Pezizomycotina</taxon>
        <taxon>Eurotiomycetes</taxon>
        <taxon>Eurotiomycetidae</taxon>
        <taxon>Eurotiales</taxon>
        <taxon>Aspergillaceae</taxon>
        <taxon>Aspergillus</taxon>
        <taxon>Aspergillus subgen. Circumdati</taxon>
    </lineage>
</organism>
<sequence>MRGGCVQCLSIPGYPLIPVVSFYQRSWCMDLALYHGCSRFLSWLWFTEVIVNANLEAIATHRGITRPPYFFHDWPCFVSLCATRYSLSVVVF</sequence>
<dbReference type="OrthoDB" id="1669814at2759"/>